<evidence type="ECO:0000313" key="2">
    <source>
        <dbReference type="Proteomes" id="UP000019763"/>
    </source>
</evidence>
<reference evidence="1" key="1">
    <citation type="submission" date="2013-12" db="EMBL/GenBank/DDBJ databases">
        <authorList>
            <person name="Omoto C.K."/>
            <person name="Sibley D."/>
            <person name="Venepally P."/>
            <person name="Hadjithomas M."/>
            <person name="Karamycheva S."/>
            <person name="Brunk B."/>
            <person name="Roos D."/>
            <person name="Caler E."/>
            <person name="Lorenzi H."/>
        </authorList>
    </citation>
    <scope>NUCLEOTIDE SEQUENCE</scope>
</reference>
<dbReference type="RefSeq" id="XP_011129255.1">
    <property type="nucleotide sequence ID" value="XM_011130953.1"/>
</dbReference>
<protein>
    <submittedName>
        <fullName evidence="1">Uncharacterized protein</fullName>
    </submittedName>
</protein>
<comment type="caution">
    <text evidence="1">The sequence shown here is derived from an EMBL/GenBank/DDBJ whole genome shotgun (WGS) entry which is preliminary data.</text>
</comment>
<dbReference type="Proteomes" id="UP000019763">
    <property type="component" value="Unassembled WGS sequence"/>
</dbReference>
<dbReference type="GeneID" id="22911375"/>
<dbReference type="EMBL" id="AFNH02000268">
    <property type="protein sequence ID" value="EZG78549.1"/>
    <property type="molecule type" value="Genomic_DNA"/>
</dbReference>
<name>A0A023BAY1_GRENI</name>
<dbReference type="AlphaFoldDB" id="A0A023BAY1"/>
<evidence type="ECO:0000313" key="1">
    <source>
        <dbReference type="EMBL" id="EZG78549.1"/>
    </source>
</evidence>
<dbReference type="VEuPathDB" id="CryptoDB:GNI_034910"/>
<organism evidence="1 2">
    <name type="scientific">Gregarina niphandrodes</name>
    <name type="common">Septate eugregarine</name>
    <dbReference type="NCBI Taxonomy" id="110365"/>
    <lineage>
        <taxon>Eukaryota</taxon>
        <taxon>Sar</taxon>
        <taxon>Alveolata</taxon>
        <taxon>Apicomplexa</taxon>
        <taxon>Conoidasida</taxon>
        <taxon>Gregarinasina</taxon>
        <taxon>Eugregarinorida</taxon>
        <taxon>Gregarinidae</taxon>
        <taxon>Gregarina</taxon>
    </lineage>
</organism>
<gene>
    <name evidence="1" type="ORF">GNI_034910</name>
</gene>
<proteinExistence type="predicted"/>
<sequence>MVPKTLVLKGSLLGTFDWLHDANGIRFLASPGTWPVEAASWQSVNDFVEALFTGGDKRIYTDNPEATRRELLDALGAQMFGASSLMVADLPVADPAAAKTELVFSKVLTKSESAEISNQMPVEWGFSTSARVEDGFIATNEERLNEEMRELRELLRSCAERDGIDIIVEGRPRSTGAKVSKFLGEINPLVPTFCTSWLLLAVFLVYCTVHAVEKHYE</sequence>
<accession>A0A023BAY1</accession>
<keyword evidence="2" id="KW-1185">Reference proteome</keyword>